<dbReference type="InterPro" id="IPR050071">
    <property type="entry name" value="Dehydroquinate_synthase"/>
</dbReference>
<evidence type="ECO:0000256" key="16">
    <source>
        <dbReference type="ARBA" id="ARBA00023285"/>
    </source>
</evidence>
<keyword evidence="9 17" id="KW-0028">Amino-acid biosynthesis</keyword>
<keyword evidence="16 17" id="KW-0170">Cobalt</keyword>
<dbReference type="PANTHER" id="PTHR43622">
    <property type="entry name" value="3-DEHYDROQUINATE SYNTHASE"/>
    <property type="match status" value="1"/>
</dbReference>
<reference evidence="20 21" key="1">
    <citation type="submission" date="2023-10" db="EMBL/GenBank/DDBJ databases">
        <title>Virgibacillus soli CC-YMP-6 genome.</title>
        <authorList>
            <person name="Miliotis G."/>
            <person name="Sengupta P."/>
            <person name="Hameed A."/>
            <person name="Chuvochina M."/>
            <person name="Mcdonagh F."/>
            <person name="Simpson A.C."/>
            <person name="Singh N.K."/>
            <person name="Rekha P.D."/>
            <person name="Raman K."/>
            <person name="Hugenholtz P."/>
            <person name="Venkateswaran K."/>
        </authorList>
    </citation>
    <scope>NUCLEOTIDE SEQUENCE [LARGE SCALE GENOMIC DNA]</scope>
    <source>
        <strain evidence="20 21">CC-YMP-6</strain>
    </source>
</reference>
<keyword evidence="15 17" id="KW-0456">Lyase</keyword>
<dbReference type="SUPFAM" id="SSF56796">
    <property type="entry name" value="Dehydroquinate synthase-like"/>
    <property type="match status" value="1"/>
</dbReference>
<dbReference type="EC" id="4.2.3.4" evidence="6 17"/>
<feature type="binding site" evidence="17">
    <location>
        <begin position="126"/>
        <end position="127"/>
    </location>
    <ligand>
        <name>NAD(+)</name>
        <dbReference type="ChEBI" id="CHEBI:57540"/>
    </ligand>
</feature>
<evidence type="ECO:0000256" key="15">
    <source>
        <dbReference type="ARBA" id="ARBA00023239"/>
    </source>
</evidence>
<proteinExistence type="inferred from homology"/>
<evidence type="ECO:0000256" key="5">
    <source>
        <dbReference type="ARBA" id="ARBA00005412"/>
    </source>
</evidence>
<evidence type="ECO:0000256" key="3">
    <source>
        <dbReference type="ARBA" id="ARBA00004496"/>
    </source>
</evidence>
<evidence type="ECO:0000256" key="9">
    <source>
        <dbReference type="ARBA" id="ARBA00022605"/>
    </source>
</evidence>
<keyword evidence="14 17" id="KW-0057">Aromatic amino acid biosynthesis</keyword>
<dbReference type="HAMAP" id="MF_00110">
    <property type="entry name" value="DHQ_synthase"/>
    <property type="match status" value="1"/>
</dbReference>
<sequence>MQKLQINATTHIYPIYIQAGIRHSLSDYIAKDYDKILVITDENVATLYLADIRCSLHHEQVYTITLPPGEHVKQLQTFYDIHTKALQFGLTRQSLIIALGGGVIGDLAGFVAATYMRGIDYIQMPTTILAHDSSVGGKVAINHEYGKNLIGQFYSPQAVIYDMETLQTLPLKEVRSGYAELLKEALIAEPTLYNSILSIKINNIVVEQLKMHVRNGIMIKANLVEKDEKEANERKYLNFGHTLGHALETTLGYGTLAHGEAVAIGILFAMFVSEKKLSAQLPTKDMYRWLLDNDYPIHLQELSSTSLVKQMKLDKKVVSNHVQMVLLQAIGEPILQKMDEAELEGLLEQFFKKINNV</sequence>
<gene>
    <name evidence="17 20" type="primary">aroB</name>
    <name evidence="20" type="ORF">RWD45_06750</name>
</gene>
<feature type="binding site" evidence="17">
    <location>
        <position position="258"/>
    </location>
    <ligand>
        <name>Zn(2+)</name>
        <dbReference type="ChEBI" id="CHEBI:29105"/>
    </ligand>
</feature>
<evidence type="ECO:0000256" key="8">
    <source>
        <dbReference type="ARBA" id="ARBA00022490"/>
    </source>
</evidence>
<evidence type="ECO:0000259" key="18">
    <source>
        <dbReference type="Pfam" id="PF01761"/>
    </source>
</evidence>
<comment type="catalytic activity">
    <reaction evidence="1 17">
        <text>7-phospho-2-dehydro-3-deoxy-D-arabino-heptonate = 3-dehydroquinate + phosphate</text>
        <dbReference type="Rhea" id="RHEA:21968"/>
        <dbReference type="ChEBI" id="CHEBI:32364"/>
        <dbReference type="ChEBI" id="CHEBI:43474"/>
        <dbReference type="ChEBI" id="CHEBI:58394"/>
        <dbReference type="EC" id="4.2.3.4"/>
    </reaction>
</comment>
<dbReference type="Proteomes" id="UP001275315">
    <property type="component" value="Unassembled WGS sequence"/>
</dbReference>
<comment type="cofactor">
    <cofactor evidence="17">
        <name>Co(2+)</name>
        <dbReference type="ChEBI" id="CHEBI:48828"/>
    </cofactor>
    <cofactor evidence="17">
        <name>Zn(2+)</name>
        <dbReference type="ChEBI" id="CHEBI:29105"/>
    </cofactor>
    <text evidence="17">Binds 1 divalent metal cation per subunit. Can use either Co(2+) or Zn(2+).</text>
</comment>
<dbReference type="InterPro" id="IPR056179">
    <property type="entry name" value="DHQS_C"/>
</dbReference>
<keyword evidence="10 17" id="KW-0479">Metal-binding</keyword>
<name>A0ABU5CR70_9BACI</name>
<dbReference type="NCBIfam" id="TIGR01357">
    <property type="entry name" value="aroB"/>
    <property type="match status" value="1"/>
</dbReference>
<keyword evidence="21" id="KW-1185">Reference proteome</keyword>
<evidence type="ECO:0000313" key="21">
    <source>
        <dbReference type="Proteomes" id="UP001275315"/>
    </source>
</evidence>
<evidence type="ECO:0000256" key="4">
    <source>
        <dbReference type="ARBA" id="ARBA00004661"/>
    </source>
</evidence>
<keyword evidence="13 17" id="KW-0520">NAD</keyword>
<feature type="binding site" evidence="17">
    <location>
        <position position="180"/>
    </location>
    <ligand>
        <name>Zn(2+)</name>
        <dbReference type="ChEBI" id="CHEBI:29105"/>
    </ligand>
</feature>
<dbReference type="Gene3D" id="3.40.50.1970">
    <property type="match status" value="1"/>
</dbReference>
<comment type="subcellular location">
    <subcellularLocation>
        <location evidence="3 17">Cytoplasm</location>
    </subcellularLocation>
</comment>
<keyword evidence="8 17" id="KW-0963">Cytoplasm</keyword>
<dbReference type="GO" id="GO:0003856">
    <property type="term" value="F:3-dehydroquinate synthase activity"/>
    <property type="evidence" value="ECO:0007669"/>
    <property type="project" value="UniProtKB-EC"/>
</dbReference>
<evidence type="ECO:0000256" key="10">
    <source>
        <dbReference type="ARBA" id="ARBA00022723"/>
    </source>
</evidence>
<feature type="domain" description="3-dehydroquinate synthase C-terminal" evidence="19">
    <location>
        <begin position="177"/>
        <end position="317"/>
    </location>
</feature>
<evidence type="ECO:0000256" key="13">
    <source>
        <dbReference type="ARBA" id="ARBA00023027"/>
    </source>
</evidence>
<dbReference type="Pfam" id="PF01761">
    <property type="entry name" value="DHQ_synthase"/>
    <property type="match status" value="1"/>
</dbReference>
<dbReference type="InterPro" id="IPR030960">
    <property type="entry name" value="DHQS/DOIS_N"/>
</dbReference>
<protein>
    <recommendedName>
        <fullName evidence="7 17">3-dehydroquinate synthase</fullName>
        <shortName evidence="17">DHQS</shortName>
        <ecNumber evidence="6 17">4.2.3.4</ecNumber>
    </recommendedName>
</protein>
<evidence type="ECO:0000313" key="20">
    <source>
        <dbReference type="EMBL" id="MDY0408314.1"/>
    </source>
</evidence>
<dbReference type="Pfam" id="PF24621">
    <property type="entry name" value="DHQS_C"/>
    <property type="match status" value="1"/>
</dbReference>
<comment type="cofactor">
    <cofactor evidence="2 17">
        <name>NAD(+)</name>
        <dbReference type="ChEBI" id="CHEBI:57540"/>
    </cofactor>
</comment>
<evidence type="ECO:0000256" key="2">
    <source>
        <dbReference type="ARBA" id="ARBA00001911"/>
    </source>
</evidence>
<evidence type="ECO:0000256" key="7">
    <source>
        <dbReference type="ARBA" id="ARBA00017684"/>
    </source>
</evidence>
<dbReference type="InterPro" id="IPR016037">
    <property type="entry name" value="DHQ_synth_AroB"/>
</dbReference>
<comment type="pathway">
    <text evidence="4 17">Metabolic intermediate biosynthesis; chorismate biosynthesis; chorismate from D-erythrose 4-phosphate and phosphoenolpyruvate: step 2/7.</text>
</comment>
<keyword evidence="12 17" id="KW-0862">Zinc</keyword>
<evidence type="ECO:0000259" key="19">
    <source>
        <dbReference type="Pfam" id="PF24621"/>
    </source>
</evidence>
<comment type="similarity">
    <text evidence="5 17">Belongs to the sugar phosphate cyclases superfamily. Dehydroquinate synthase family.</text>
</comment>
<dbReference type="PANTHER" id="PTHR43622:SF7">
    <property type="entry name" value="3-DEHYDROQUINATE SYNTHASE, CHLOROPLASTIC"/>
    <property type="match status" value="1"/>
</dbReference>
<accession>A0ABU5CR70</accession>
<dbReference type="Gene3D" id="1.20.1090.10">
    <property type="entry name" value="Dehydroquinate synthase-like - alpha domain"/>
    <property type="match status" value="1"/>
</dbReference>
<dbReference type="PIRSF" id="PIRSF001455">
    <property type="entry name" value="DHQ_synth"/>
    <property type="match status" value="1"/>
</dbReference>
<evidence type="ECO:0000256" key="11">
    <source>
        <dbReference type="ARBA" id="ARBA00022741"/>
    </source>
</evidence>
<feature type="domain" description="3-dehydroquinate synthase N-terminal" evidence="18">
    <location>
        <begin position="64"/>
        <end position="175"/>
    </location>
</feature>
<dbReference type="InterPro" id="IPR030963">
    <property type="entry name" value="DHQ_synth_fam"/>
</dbReference>
<evidence type="ECO:0000256" key="12">
    <source>
        <dbReference type="ARBA" id="ARBA00022833"/>
    </source>
</evidence>
<feature type="binding site" evidence="17">
    <location>
        <begin position="102"/>
        <end position="106"/>
    </location>
    <ligand>
        <name>NAD(+)</name>
        <dbReference type="ChEBI" id="CHEBI:57540"/>
    </ligand>
</feature>
<feature type="binding site" evidence="17">
    <location>
        <begin position="165"/>
        <end position="168"/>
    </location>
    <ligand>
        <name>NAD(+)</name>
        <dbReference type="ChEBI" id="CHEBI:57540"/>
    </ligand>
</feature>
<dbReference type="RefSeq" id="WP_320379059.1">
    <property type="nucleotide sequence ID" value="NZ_JAWDIQ010000001.1"/>
</dbReference>
<comment type="caution">
    <text evidence="17">Lacks conserved residue(s) required for the propagation of feature annotation.</text>
</comment>
<feature type="binding site" evidence="17">
    <location>
        <position position="138"/>
    </location>
    <ligand>
        <name>NAD(+)</name>
        <dbReference type="ChEBI" id="CHEBI:57540"/>
    </ligand>
</feature>
<comment type="function">
    <text evidence="17">Catalyzes the conversion of 3-deoxy-D-arabino-heptulosonate 7-phosphate (DAHP) to dehydroquinate (DHQ).</text>
</comment>
<organism evidence="20 21">
    <name type="scientific">Paracerasibacillus soli</name>
    <dbReference type="NCBI Taxonomy" id="480284"/>
    <lineage>
        <taxon>Bacteria</taxon>
        <taxon>Bacillati</taxon>
        <taxon>Bacillota</taxon>
        <taxon>Bacilli</taxon>
        <taxon>Bacillales</taxon>
        <taxon>Bacillaceae</taxon>
        <taxon>Paracerasibacillus</taxon>
    </lineage>
</organism>
<dbReference type="CDD" id="cd08195">
    <property type="entry name" value="DHQS"/>
    <property type="match status" value="1"/>
</dbReference>
<feature type="binding site" evidence="17">
    <location>
        <position position="147"/>
    </location>
    <ligand>
        <name>NAD(+)</name>
        <dbReference type="ChEBI" id="CHEBI:57540"/>
    </ligand>
</feature>
<evidence type="ECO:0000256" key="6">
    <source>
        <dbReference type="ARBA" id="ARBA00013031"/>
    </source>
</evidence>
<evidence type="ECO:0000256" key="1">
    <source>
        <dbReference type="ARBA" id="ARBA00001393"/>
    </source>
</evidence>
<comment type="caution">
    <text evidence="20">The sequence shown here is derived from an EMBL/GenBank/DDBJ whole genome shotgun (WGS) entry which is preliminary data.</text>
</comment>
<dbReference type="EMBL" id="JAWDIQ010000001">
    <property type="protein sequence ID" value="MDY0408314.1"/>
    <property type="molecule type" value="Genomic_DNA"/>
</dbReference>
<evidence type="ECO:0000256" key="17">
    <source>
        <dbReference type="HAMAP-Rule" id="MF_00110"/>
    </source>
</evidence>
<keyword evidence="11 17" id="KW-0547">Nucleotide-binding</keyword>
<feature type="binding site" evidence="17">
    <location>
        <position position="241"/>
    </location>
    <ligand>
        <name>Zn(2+)</name>
        <dbReference type="ChEBI" id="CHEBI:29105"/>
    </ligand>
</feature>
<evidence type="ECO:0000256" key="14">
    <source>
        <dbReference type="ARBA" id="ARBA00023141"/>
    </source>
</evidence>